<comment type="caution">
    <text evidence="2">The sequence shown here is derived from an EMBL/GenBank/DDBJ whole genome shotgun (WGS) entry which is preliminary data.</text>
</comment>
<organism evidence="2 3">
    <name type="scientific">Microbulbifer celer</name>
    <dbReference type="NCBI Taxonomy" id="435905"/>
    <lineage>
        <taxon>Bacteria</taxon>
        <taxon>Pseudomonadati</taxon>
        <taxon>Pseudomonadota</taxon>
        <taxon>Gammaproteobacteria</taxon>
        <taxon>Cellvibrionales</taxon>
        <taxon>Microbulbiferaceae</taxon>
        <taxon>Microbulbifer</taxon>
    </lineage>
</organism>
<protein>
    <submittedName>
        <fullName evidence="2">Uncharacterized protein</fullName>
    </submittedName>
</protein>
<proteinExistence type="predicted"/>
<name>A0ABW3UG30_9GAMM</name>
<evidence type="ECO:0000313" key="2">
    <source>
        <dbReference type="EMBL" id="MFD1218434.1"/>
    </source>
</evidence>
<sequence>MHSSKMRRFLLASGIFFLSQFCFAEENFKIAIIRDSIFLNGVETTLESIERKLEVPSSRMYLYFENGDEVAYVSVILYATENDHEIYLSENKDFSAVFPLEGEKIESAK</sequence>
<dbReference type="Proteomes" id="UP001597264">
    <property type="component" value="Unassembled WGS sequence"/>
</dbReference>
<feature type="signal peptide" evidence="1">
    <location>
        <begin position="1"/>
        <end position="24"/>
    </location>
</feature>
<accession>A0ABW3UG30</accession>
<dbReference type="EMBL" id="JBHTLR010000035">
    <property type="protein sequence ID" value="MFD1218434.1"/>
    <property type="molecule type" value="Genomic_DNA"/>
</dbReference>
<keyword evidence="1" id="KW-0732">Signal</keyword>
<evidence type="ECO:0000313" key="3">
    <source>
        <dbReference type="Proteomes" id="UP001597264"/>
    </source>
</evidence>
<feature type="chain" id="PRO_5047305228" evidence="1">
    <location>
        <begin position="25"/>
        <end position="109"/>
    </location>
</feature>
<keyword evidence="3" id="KW-1185">Reference proteome</keyword>
<gene>
    <name evidence="2" type="ORF">ACFQ2X_17670</name>
</gene>
<dbReference type="RefSeq" id="WP_230438059.1">
    <property type="nucleotide sequence ID" value="NZ_CP087715.1"/>
</dbReference>
<evidence type="ECO:0000256" key="1">
    <source>
        <dbReference type="SAM" id="SignalP"/>
    </source>
</evidence>
<reference evidence="3" key="1">
    <citation type="journal article" date="2019" name="Int. J. Syst. Evol. Microbiol.">
        <title>The Global Catalogue of Microorganisms (GCM) 10K type strain sequencing project: providing services to taxonomists for standard genome sequencing and annotation.</title>
        <authorList>
            <consortium name="The Broad Institute Genomics Platform"/>
            <consortium name="The Broad Institute Genome Sequencing Center for Infectious Disease"/>
            <person name="Wu L."/>
            <person name="Ma J."/>
        </authorList>
    </citation>
    <scope>NUCLEOTIDE SEQUENCE [LARGE SCALE GENOMIC DNA]</scope>
    <source>
        <strain evidence="3">CCUG 54356</strain>
    </source>
</reference>